<reference evidence="2 3" key="1">
    <citation type="submission" date="2017-03" db="EMBL/GenBank/DDBJ databases">
        <authorList>
            <person name="Afonso C.L."/>
            <person name="Miller P.J."/>
            <person name="Scott M.A."/>
            <person name="Spackman E."/>
            <person name="Goraichik I."/>
            <person name="Dimitrov K.M."/>
            <person name="Suarez D.L."/>
            <person name="Swayne D.E."/>
        </authorList>
    </citation>
    <scope>NUCLEOTIDE SEQUENCE [LARGE SCALE GENOMIC DNA]</scope>
    <source>
        <strain evidence="2">SB41UT1</strain>
    </source>
</reference>
<evidence type="ECO:0000256" key="1">
    <source>
        <dbReference type="SAM" id="SignalP"/>
    </source>
</evidence>
<dbReference type="OrthoDB" id="5451115at2"/>
<keyword evidence="1" id="KW-0732">Signal</keyword>
<protein>
    <submittedName>
        <fullName evidence="2">Alpha/beta hydrolase family protein</fullName>
    </submittedName>
</protein>
<keyword evidence="3" id="KW-1185">Reference proteome</keyword>
<dbReference type="PROSITE" id="PS51257">
    <property type="entry name" value="PROKAR_LIPOPROTEIN"/>
    <property type="match status" value="1"/>
</dbReference>
<dbReference type="GO" id="GO:0016787">
    <property type="term" value="F:hydrolase activity"/>
    <property type="evidence" value="ECO:0007669"/>
    <property type="project" value="UniProtKB-KW"/>
</dbReference>
<dbReference type="EMBL" id="FWPT01000011">
    <property type="protein sequence ID" value="SMA50253.1"/>
    <property type="molecule type" value="Genomic_DNA"/>
</dbReference>
<evidence type="ECO:0000313" key="3">
    <source>
        <dbReference type="Proteomes" id="UP000196573"/>
    </source>
</evidence>
<dbReference type="AlphaFoldDB" id="A0A1X7AQ34"/>
<organism evidence="2 3">
    <name type="scientific">Parendozoicomonas haliclonae</name>
    <dbReference type="NCBI Taxonomy" id="1960125"/>
    <lineage>
        <taxon>Bacteria</taxon>
        <taxon>Pseudomonadati</taxon>
        <taxon>Pseudomonadota</taxon>
        <taxon>Gammaproteobacteria</taxon>
        <taxon>Oceanospirillales</taxon>
        <taxon>Endozoicomonadaceae</taxon>
        <taxon>Parendozoicomonas</taxon>
    </lineage>
</organism>
<dbReference type="Gene3D" id="3.40.50.1820">
    <property type="entry name" value="alpha/beta hydrolase"/>
    <property type="match status" value="1"/>
</dbReference>
<feature type="chain" id="PRO_5012530252" evidence="1">
    <location>
        <begin position="21"/>
        <end position="286"/>
    </location>
</feature>
<keyword evidence="2" id="KW-0378">Hydrolase</keyword>
<dbReference type="Proteomes" id="UP000196573">
    <property type="component" value="Unassembled WGS sequence"/>
</dbReference>
<accession>A0A1X7AQ34</accession>
<dbReference type="RefSeq" id="WP_087112695.1">
    <property type="nucleotide sequence ID" value="NZ_CBCSCN010000013.1"/>
</dbReference>
<evidence type="ECO:0000313" key="2">
    <source>
        <dbReference type="EMBL" id="SMA50253.1"/>
    </source>
</evidence>
<feature type="signal peptide" evidence="1">
    <location>
        <begin position="1"/>
        <end position="20"/>
    </location>
</feature>
<proteinExistence type="predicted"/>
<sequence length="286" mass="31402">MLVHRLPFFAALTVFSLVLAGCTGKQNHSAFIQQKAQSINASAEVIQGGDFQLQTLQIMPGQQKTLRVYIEGDGKAWARRNRPSSDPTPDNPLSLNLMAADPVSDKAYIARPCQYVMSQNCSISIWTDLRYSQQAVDSINQVLDSLKSKGAYEKLELVGFSGGAALALLAAVERRDISAIRTVAGNLDPAYVNRLHNVSFMPAALSPVKNTRELDDVPQLHFFGSEDSVIPPEVYAAYRTWFGKQDCIKGMEVKGADHSDGWLEQWPELLAVAVPQCLSTPPKLQP</sequence>
<name>A0A1X7AQ34_9GAMM</name>
<dbReference type="SUPFAM" id="SSF53474">
    <property type="entry name" value="alpha/beta-Hydrolases"/>
    <property type="match status" value="1"/>
</dbReference>
<dbReference type="InterPro" id="IPR029058">
    <property type="entry name" value="AB_hydrolase_fold"/>
</dbReference>
<gene>
    <name evidence="2" type="ORF">EHSB41UT_04047</name>
</gene>